<name>A0A8J3R330_9ACTN</name>
<gene>
    <name evidence="2" type="ORF">Raf01_86370</name>
</gene>
<evidence type="ECO:0000313" key="2">
    <source>
        <dbReference type="EMBL" id="GIH20465.1"/>
    </source>
</evidence>
<keyword evidence="3" id="KW-1185">Reference proteome</keyword>
<keyword evidence="1" id="KW-0732">Signal</keyword>
<feature type="chain" id="PRO_5035246371" description="Peptidase inhibitor family I36" evidence="1">
    <location>
        <begin position="31"/>
        <end position="146"/>
    </location>
</feature>
<comment type="caution">
    <text evidence="2">The sequence shown here is derived from an EMBL/GenBank/DDBJ whole genome shotgun (WGS) entry which is preliminary data.</text>
</comment>
<feature type="signal peptide" evidence="1">
    <location>
        <begin position="1"/>
        <end position="30"/>
    </location>
</feature>
<evidence type="ECO:0000256" key="1">
    <source>
        <dbReference type="SAM" id="SignalP"/>
    </source>
</evidence>
<dbReference type="RefSeq" id="WP_203923893.1">
    <property type="nucleotide sequence ID" value="NZ_BONZ01000097.1"/>
</dbReference>
<protein>
    <recommendedName>
        <fullName evidence="4">Peptidase inhibitor family I36</fullName>
    </recommendedName>
</protein>
<reference evidence="2" key="1">
    <citation type="submission" date="2021-01" db="EMBL/GenBank/DDBJ databases">
        <title>Whole genome shotgun sequence of Rugosimonospora africana NBRC 104875.</title>
        <authorList>
            <person name="Komaki H."/>
            <person name="Tamura T."/>
        </authorList>
    </citation>
    <scope>NUCLEOTIDE SEQUENCE</scope>
    <source>
        <strain evidence="2">NBRC 104875</strain>
    </source>
</reference>
<proteinExistence type="predicted"/>
<evidence type="ECO:0000313" key="3">
    <source>
        <dbReference type="Proteomes" id="UP000642748"/>
    </source>
</evidence>
<sequence length="146" mass="15143">MRLKRILLSVAVAVAAAVPVIALGAATAQAQVGQSTTCPLNSACLFYLVNLFNGHPSATTWYPVGTSVPDLSAEVFNGGGSGANGFNLPVLGNIGDVVNKTLTGGPLLVLCSGTNYTGVCRILTADSTWPVNDTFLRTVHSFYWAV</sequence>
<dbReference type="EMBL" id="BONZ01000097">
    <property type="protein sequence ID" value="GIH20465.1"/>
    <property type="molecule type" value="Genomic_DNA"/>
</dbReference>
<evidence type="ECO:0008006" key="4">
    <source>
        <dbReference type="Google" id="ProtNLM"/>
    </source>
</evidence>
<dbReference type="Proteomes" id="UP000642748">
    <property type="component" value="Unassembled WGS sequence"/>
</dbReference>
<accession>A0A8J3R330</accession>
<organism evidence="2 3">
    <name type="scientific">Rugosimonospora africana</name>
    <dbReference type="NCBI Taxonomy" id="556532"/>
    <lineage>
        <taxon>Bacteria</taxon>
        <taxon>Bacillati</taxon>
        <taxon>Actinomycetota</taxon>
        <taxon>Actinomycetes</taxon>
        <taxon>Micromonosporales</taxon>
        <taxon>Micromonosporaceae</taxon>
        <taxon>Rugosimonospora</taxon>
    </lineage>
</organism>
<dbReference type="AlphaFoldDB" id="A0A8J3R330"/>